<evidence type="ECO:0000256" key="4">
    <source>
        <dbReference type="ARBA" id="ARBA00022692"/>
    </source>
</evidence>
<dbReference type="InterPro" id="IPR011701">
    <property type="entry name" value="MFS"/>
</dbReference>
<evidence type="ECO:0000256" key="5">
    <source>
        <dbReference type="ARBA" id="ARBA00022989"/>
    </source>
</evidence>
<dbReference type="SUPFAM" id="SSF103473">
    <property type="entry name" value="MFS general substrate transporter"/>
    <property type="match status" value="1"/>
</dbReference>
<evidence type="ECO:0000256" key="6">
    <source>
        <dbReference type="ARBA" id="ARBA00023136"/>
    </source>
</evidence>
<accession>A0AAD5VZC0</accession>
<feature type="transmembrane region" description="Helical" evidence="7">
    <location>
        <begin position="379"/>
        <end position="400"/>
    </location>
</feature>
<feature type="transmembrane region" description="Helical" evidence="7">
    <location>
        <begin position="265"/>
        <end position="287"/>
    </location>
</feature>
<proteinExistence type="inferred from homology"/>
<gene>
    <name evidence="8" type="ORF">NP233_g1890</name>
</gene>
<keyword evidence="9" id="KW-1185">Reference proteome</keyword>
<dbReference type="EMBL" id="JANIEX010000075">
    <property type="protein sequence ID" value="KAJ3574252.1"/>
    <property type="molecule type" value="Genomic_DNA"/>
</dbReference>
<reference evidence="8" key="1">
    <citation type="submission" date="2022-07" db="EMBL/GenBank/DDBJ databases">
        <title>Genome Sequence of Leucocoprinus birnbaumii.</title>
        <authorList>
            <person name="Buettner E."/>
        </authorList>
    </citation>
    <scope>NUCLEOTIDE SEQUENCE</scope>
    <source>
        <strain evidence="8">VT141</strain>
    </source>
</reference>
<dbReference type="GO" id="GO:0012505">
    <property type="term" value="C:endomembrane system"/>
    <property type="evidence" value="ECO:0007669"/>
    <property type="project" value="UniProtKB-SubCell"/>
</dbReference>
<comment type="subcellular location">
    <subcellularLocation>
        <location evidence="1">Endomembrane system</location>
        <topology evidence="1">Multi-pass membrane protein</topology>
    </subcellularLocation>
</comment>
<feature type="transmembrane region" description="Helical" evidence="7">
    <location>
        <begin position="442"/>
        <end position="461"/>
    </location>
</feature>
<keyword evidence="3" id="KW-0813">Transport</keyword>
<evidence type="ECO:0000256" key="7">
    <source>
        <dbReference type="SAM" id="Phobius"/>
    </source>
</evidence>
<evidence type="ECO:0000256" key="2">
    <source>
        <dbReference type="ARBA" id="ARBA00008335"/>
    </source>
</evidence>
<name>A0AAD5VZC0_9AGAR</name>
<evidence type="ECO:0000313" key="9">
    <source>
        <dbReference type="Proteomes" id="UP001213000"/>
    </source>
</evidence>
<comment type="similarity">
    <text evidence="2">Belongs to the major facilitator superfamily.</text>
</comment>
<dbReference type="InterPro" id="IPR051788">
    <property type="entry name" value="MFS_Transporter"/>
</dbReference>
<evidence type="ECO:0000256" key="3">
    <source>
        <dbReference type="ARBA" id="ARBA00022448"/>
    </source>
</evidence>
<evidence type="ECO:0008006" key="10">
    <source>
        <dbReference type="Google" id="ProtNLM"/>
    </source>
</evidence>
<dbReference type="PANTHER" id="PTHR23514">
    <property type="entry name" value="BYPASS OF STOP CODON PROTEIN 6"/>
    <property type="match status" value="1"/>
</dbReference>
<dbReference type="Pfam" id="PF07690">
    <property type="entry name" value="MFS_1"/>
    <property type="match status" value="1"/>
</dbReference>
<keyword evidence="4 7" id="KW-0812">Transmembrane</keyword>
<protein>
    <recommendedName>
        <fullName evidence="10">Major facilitator superfamily (MFS) profile domain-containing protein</fullName>
    </recommendedName>
</protein>
<dbReference type="Proteomes" id="UP001213000">
    <property type="component" value="Unassembled WGS sequence"/>
</dbReference>
<feature type="transmembrane region" description="Helical" evidence="7">
    <location>
        <begin position="112"/>
        <end position="129"/>
    </location>
</feature>
<feature type="transmembrane region" description="Helical" evidence="7">
    <location>
        <begin position="406"/>
        <end position="430"/>
    </location>
</feature>
<feature type="transmembrane region" description="Helical" evidence="7">
    <location>
        <begin position="323"/>
        <end position="347"/>
    </location>
</feature>
<dbReference type="PANTHER" id="PTHR23514:SF3">
    <property type="entry name" value="BYPASS OF STOP CODON PROTEIN 6"/>
    <property type="match status" value="1"/>
</dbReference>
<feature type="transmembrane region" description="Helical" evidence="7">
    <location>
        <begin position="180"/>
        <end position="197"/>
    </location>
</feature>
<organism evidence="8 9">
    <name type="scientific">Leucocoprinus birnbaumii</name>
    <dbReference type="NCBI Taxonomy" id="56174"/>
    <lineage>
        <taxon>Eukaryota</taxon>
        <taxon>Fungi</taxon>
        <taxon>Dikarya</taxon>
        <taxon>Basidiomycota</taxon>
        <taxon>Agaricomycotina</taxon>
        <taxon>Agaricomycetes</taxon>
        <taxon>Agaricomycetidae</taxon>
        <taxon>Agaricales</taxon>
        <taxon>Agaricineae</taxon>
        <taxon>Agaricaceae</taxon>
        <taxon>Leucocoprinus</taxon>
    </lineage>
</organism>
<evidence type="ECO:0000313" key="8">
    <source>
        <dbReference type="EMBL" id="KAJ3574252.1"/>
    </source>
</evidence>
<dbReference type="InterPro" id="IPR036259">
    <property type="entry name" value="MFS_trans_sf"/>
</dbReference>
<sequence>MLEERARRVFVNPKSLSDKSRLPQTMSILSENIAQDASITQRKNGLEETLELSPVTRPPSVASSKVPTTSCCFIPVALETTPTVPIDSIGYSPNAPVSWHQQTRKEAISERYQLAACFWWAFIIGWNDGSTGPLLPRIQEVYGIGFTVVSMIFVCTTLGFIVGALMNFWFTEKFRFGKTIIIGSLCQVVAYALQVAALPFPAFAISFAINGFGCALELSQTIGLIASLKRHGDIKMGFFHAFYGLGALSAPFVATQFAHMRHWSLHYLISMCLAILNSISFATVFGFKTQDDCLRLIGQEVGEKGTSQDSSFNQVLRLKAVHFLAFFVLFYVGVEVTIGGWVVTYMIDLGERLALFLYAILAIGLQLIVWLVPSIIGGAVAVSFVGLLLGPMYPIVMVQAGRILPAWLLTSAVGWISGFGQAGSAALPFMTGAISQKHGITSLQPLVIAMMGVMIFLWYLVPARKRNA</sequence>
<dbReference type="GO" id="GO:0022857">
    <property type="term" value="F:transmembrane transporter activity"/>
    <property type="evidence" value="ECO:0007669"/>
    <property type="project" value="InterPro"/>
</dbReference>
<dbReference type="Gene3D" id="1.20.1250.20">
    <property type="entry name" value="MFS general substrate transporter like domains"/>
    <property type="match status" value="1"/>
</dbReference>
<comment type="caution">
    <text evidence="8">The sequence shown here is derived from an EMBL/GenBank/DDBJ whole genome shotgun (WGS) entry which is preliminary data.</text>
</comment>
<feature type="transmembrane region" description="Helical" evidence="7">
    <location>
        <begin position="203"/>
        <end position="226"/>
    </location>
</feature>
<feature type="transmembrane region" description="Helical" evidence="7">
    <location>
        <begin position="238"/>
        <end position="259"/>
    </location>
</feature>
<dbReference type="AlphaFoldDB" id="A0AAD5VZC0"/>
<keyword evidence="5 7" id="KW-1133">Transmembrane helix</keyword>
<feature type="transmembrane region" description="Helical" evidence="7">
    <location>
        <begin position="141"/>
        <end position="168"/>
    </location>
</feature>
<evidence type="ECO:0000256" key="1">
    <source>
        <dbReference type="ARBA" id="ARBA00004127"/>
    </source>
</evidence>
<dbReference type="GO" id="GO:0016020">
    <property type="term" value="C:membrane"/>
    <property type="evidence" value="ECO:0007669"/>
    <property type="project" value="TreeGrafter"/>
</dbReference>
<keyword evidence="6 7" id="KW-0472">Membrane</keyword>